<dbReference type="PANTHER" id="PTHR43401">
    <property type="entry name" value="L-THREONINE 3-DEHYDROGENASE"/>
    <property type="match status" value="1"/>
</dbReference>
<sequence length="315" mass="35032">MQARSLYVLAPKKVEWIAEELPELGVHEVLVQTTTGESSIGSELPRYSGTARSSSLPKYPVMTGYENVGTVLARGSEVKRVHPGVQVVCFYGHRTHAVIPESKVIRVPDEISDELALLTILTCDCAKGVRKVMPRPEEAVLVSAAGAIGLMTLFILRAYGVLHVDVVEMEPQRHELARKLGARRVLLPNELPESSETYTVSFECTSRNAAFALLQWNLKPEGRLCVLADGNYEPLQLTPAFHEKELSLFASSDGWNYQEHAAWFFQVAGQSGLEALFEWRVSAQELPDVFERLVQGEMRPVKVLVSYEPQRASGR</sequence>
<evidence type="ECO:0000313" key="4">
    <source>
        <dbReference type="EMBL" id="PZW36265.1"/>
    </source>
</evidence>
<dbReference type="SUPFAM" id="SSF50129">
    <property type="entry name" value="GroES-like"/>
    <property type="match status" value="1"/>
</dbReference>
<feature type="domain" description="Alcohol dehydrogenase-like C-terminal" evidence="3">
    <location>
        <begin position="147"/>
        <end position="251"/>
    </location>
</feature>
<dbReference type="OrthoDB" id="9792162at2"/>
<gene>
    <name evidence="4" type="ORF">EI42_00438</name>
</gene>
<dbReference type="CDD" id="cd08255">
    <property type="entry name" value="2-desacetyl-2-hydroxyethyl_bacteriochlorophyllide_like"/>
    <property type="match status" value="1"/>
</dbReference>
<evidence type="ECO:0000259" key="3">
    <source>
        <dbReference type="Pfam" id="PF00107"/>
    </source>
</evidence>
<dbReference type="RefSeq" id="WP_111318365.1">
    <property type="nucleotide sequence ID" value="NZ_BIFX01000001.1"/>
</dbReference>
<keyword evidence="2" id="KW-0812">Transmembrane</keyword>
<evidence type="ECO:0000256" key="1">
    <source>
        <dbReference type="ARBA" id="ARBA00023002"/>
    </source>
</evidence>
<organism evidence="4 5">
    <name type="scientific">Thermosporothrix hazakensis</name>
    <dbReference type="NCBI Taxonomy" id="644383"/>
    <lineage>
        <taxon>Bacteria</taxon>
        <taxon>Bacillati</taxon>
        <taxon>Chloroflexota</taxon>
        <taxon>Ktedonobacteria</taxon>
        <taxon>Ktedonobacterales</taxon>
        <taxon>Thermosporotrichaceae</taxon>
        <taxon>Thermosporothrix</taxon>
    </lineage>
</organism>
<evidence type="ECO:0000256" key="2">
    <source>
        <dbReference type="SAM" id="Phobius"/>
    </source>
</evidence>
<keyword evidence="1" id="KW-0560">Oxidoreductase</keyword>
<dbReference type="SUPFAM" id="SSF51735">
    <property type="entry name" value="NAD(P)-binding Rossmann-fold domains"/>
    <property type="match status" value="1"/>
</dbReference>
<dbReference type="Pfam" id="PF00107">
    <property type="entry name" value="ADH_zinc_N"/>
    <property type="match status" value="1"/>
</dbReference>
<keyword evidence="2" id="KW-0472">Membrane</keyword>
<dbReference type="InterPro" id="IPR011032">
    <property type="entry name" value="GroES-like_sf"/>
</dbReference>
<keyword evidence="2" id="KW-1133">Transmembrane helix</keyword>
<dbReference type="Gene3D" id="3.40.50.720">
    <property type="entry name" value="NAD(P)-binding Rossmann-like Domain"/>
    <property type="match status" value="1"/>
</dbReference>
<dbReference type="Proteomes" id="UP000248806">
    <property type="component" value="Unassembled WGS sequence"/>
</dbReference>
<dbReference type="EMBL" id="QKUF01000001">
    <property type="protein sequence ID" value="PZW36265.1"/>
    <property type="molecule type" value="Genomic_DNA"/>
</dbReference>
<reference evidence="4 5" key="1">
    <citation type="submission" date="2018-06" db="EMBL/GenBank/DDBJ databases">
        <title>Genomic Encyclopedia of Archaeal and Bacterial Type Strains, Phase II (KMG-II): from individual species to whole genera.</title>
        <authorList>
            <person name="Goeker M."/>
        </authorList>
    </citation>
    <scope>NUCLEOTIDE SEQUENCE [LARGE SCALE GENOMIC DNA]</scope>
    <source>
        <strain evidence="4 5">ATCC BAA-1881</strain>
    </source>
</reference>
<name>A0A326UEB9_THEHA</name>
<evidence type="ECO:0000313" key="5">
    <source>
        <dbReference type="Proteomes" id="UP000248806"/>
    </source>
</evidence>
<keyword evidence="5" id="KW-1185">Reference proteome</keyword>
<dbReference type="Gene3D" id="3.90.180.10">
    <property type="entry name" value="Medium-chain alcohol dehydrogenases, catalytic domain"/>
    <property type="match status" value="2"/>
</dbReference>
<dbReference type="InterPro" id="IPR050129">
    <property type="entry name" value="Zn_alcohol_dh"/>
</dbReference>
<comment type="caution">
    <text evidence="4">The sequence shown here is derived from an EMBL/GenBank/DDBJ whole genome shotgun (WGS) entry which is preliminary data.</text>
</comment>
<dbReference type="InterPro" id="IPR036291">
    <property type="entry name" value="NAD(P)-bd_dom_sf"/>
</dbReference>
<protein>
    <submittedName>
        <fullName evidence="4">Alcohol dehydrogenase</fullName>
    </submittedName>
</protein>
<dbReference type="PANTHER" id="PTHR43401:SF2">
    <property type="entry name" value="L-THREONINE 3-DEHYDROGENASE"/>
    <property type="match status" value="1"/>
</dbReference>
<feature type="transmembrane region" description="Helical" evidence="2">
    <location>
        <begin position="139"/>
        <end position="162"/>
    </location>
</feature>
<dbReference type="InterPro" id="IPR013149">
    <property type="entry name" value="ADH-like_C"/>
</dbReference>
<dbReference type="GO" id="GO:0016491">
    <property type="term" value="F:oxidoreductase activity"/>
    <property type="evidence" value="ECO:0007669"/>
    <property type="project" value="UniProtKB-KW"/>
</dbReference>
<accession>A0A326UEB9</accession>
<proteinExistence type="predicted"/>
<dbReference type="AlphaFoldDB" id="A0A326UEB9"/>